<dbReference type="GO" id="GO:0016787">
    <property type="term" value="F:hydrolase activity"/>
    <property type="evidence" value="ECO:0007669"/>
    <property type="project" value="UniProtKB-KW"/>
</dbReference>
<keyword evidence="5" id="KW-0067">ATP-binding</keyword>
<evidence type="ECO:0000313" key="6">
    <source>
        <dbReference type="EMBL" id="RGW50715.1"/>
    </source>
</evidence>
<dbReference type="SUPFAM" id="SSF52540">
    <property type="entry name" value="P-loop containing nucleoside triphosphate hydrolases"/>
    <property type="match status" value="2"/>
</dbReference>
<dbReference type="PANTHER" id="PTHR45629">
    <property type="entry name" value="SNF2/RAD54 FAMILY MEMBER"/>
    <property type="match status" value="1"/>
</dbReference>
<evidence type="ECO:0000313" key="7">
    <source>
        <dbReference type="Proteomes" id="UP000261003"/>
    </source>
</evidence>
<dbReference type="GO" id="GO:0004386">
    <property type="term" value="F:helicase activity"/>
    <property type="evidence" value="ECO:0007669"/>
    <property type="project" value="UniProtKB-KW"/>
</dbReference>
<dbReference type="Proteomes" id="UP000285469">
    <property type="component" value="Unassembled WGS sequence"/>
</dbReference>
<keyword evidence="5" id="KW-0347">Helicase</keyword>
<dbReference type="InterPro" id="IPR049730">
    <property type="entry name" value="SNF2/RAD54-like_C"/>
</dbReference>
<evidence type="ECO:0000259" key="4">
    <source>
        <dbReference type="PROSITE" id="PS51194"/>
    </source>
</evidence>
<dbReference type="PROSITE" id="PS51192">
    <property type="entry name" value="HELICASE_ATP_BIND_1"/>
    <property type="match status" value="1"/>
</dbReference>
<dbReference type="PROSITE" id="PS51194">
    <property type="entry name" value="HELICASE_CTER"/>
    <property type="match status" value="1"/>
</dbReference>
<dbReference type="CDD" id="cd18793">
    <property type="entry name" value="SF2_C_SNF"/>
    <property type="match status" value="1"/>
</dbReference>
<accession>A0A3E4HHS9</accession>
<dbReference type="Gene3D" id="3.40.50.10810">
    <property type="entry name" value="Tandem AAA-ATPase domain"/>
    <property type="match status" value="1"/>
</dbReference>
<dbReference type="Proteomes" id="UP000261003">
    <property type="component" value="Unassembled WGS sequence"/>
</dbReference>
<sequence length="916" mass="105188">MLTQVVNKIGILFIVNFNGHDLHFQEWKATDDSIYYMPLSTLVDNGYAYASKDGCLVPYENIYLLDEEDKLLLGVPQPYNMAMRLIGTSMLNASDFEYKVEFLSHVPDGELLSYEQCGNILIVNKKKYLLSEAQYELINRIHEFNSSPEEEKTTDFNLRNFGEIKALAEQAGCELDSYLANENVYVPERIKIEVGRDEDGFTIDPAIDIDENKKFQQYFDRMRKVQGQYPIQRENGERVRVVLNEEQKENLRHLKSQGGRHKTREEIQKIIEEPTEFFDPDAFDLSELYSDRVIEIGVYKPKFYPFICPYKSCWIAGATIESPQNGTSQVTISSETELENLRKEINKAKENGKSIIEYKNAQIDMEDALFLADCAAQQLKAPSKPFNAESVDNKKVLIIEENAEELGFAVKERVIERGEKYTLFTNPYLQECYSLKEHQKEGVAWLQHLYKSKASGCLMADDMGLGKTLQILYFIDWHSRKYADHKPYLIVAPVSLLENWKNEYERFFKQPRMTINMLTSKDVPRKFDKDIVNRIQKMDIVLTNYESLRISQLNFCAVEFDIVALDEAQKIKSPGTLVTNAAKALKCNFRIAMTGTPVENTLLDLWCIMDFCVPGLLGNAKAFAAQYQSPLKKDDTDIVALGNEIHEKLGIYFMRRLKKDAAKDLPLKHELKEKIAMPSVQKKTYTSVINAYMNGIQPNMLVTIMNLREVSEHPYLYDSALTTHDINELVSTSARLQATIKFLDSIKEKEEKVIIFVERKETQKMLQKLCNERYGIICKIINGDTPSIIKRHSFDRQTRQASINEFQAVDGFNVIIMSPVAAGMGLNVTAANHVIHYSRHWNPAKESQATDRAYRIGQTKDVYVYYPMAVTSDIKTFDEILDDLLSRKTSLATSTIFPSERIEVKQEEFGQILFGI</sequence>
<dbReference type="InterPro" id="IPR050496">
    <property type="entry name" value="SNF2_RAD54_helicase_repair"/>
</dbReference>
<dbReference type="EMBL" id="QSTG01000006">
    <property type="protein sequence ID" value="RGM45987.1"/>
    <property type="molecule type" value="Genomic_DNA"/>
</dbReference>
<dbReference type="EMBL" id="QSAI01000001">
    <property type="protein sequence ID" value="RGW50715.1"/>
    <property type="molecule type" value="Genomic_DNA"/>
</dbReference>
<dbReference type="Pfam" id="PF00271">
    <property type="entry name" value="Helicase_C"/>
    <property type="match status" value="1"/>
</dbReference>
<feature type="coiled-coil region" evidence="2">
    <location>
        <begin position="331"/>
        <end position="358"/>
    </location>
</feature>
<dbReference type="InterPro" id="IPR000330">
    <property type="entry name" value="SNF2_N"/>
</dbReference>
<keyword evidence="5" id="KW-0547">Nucleotide-binding</keyword>
<comment type="caution">
    <text evidence="5">The sequence shown here is derived from an EMBL/GenBank/DDBJ whole genome shotgun (WGS) entry which is preliminary data.</text>
</comment>
<dbReference type="PANTHER" id="PTHR45629:SF7">
    <property type="entry name" value="DNA EXCISION REPAIR PROTEIN ERCC-6-RELATED"/>
    <property type="match status" value="1"/>
</dbReference>
<name>A0A3E4HHS9_PHOVU</name>
<keyword evidence="1" id="KW-0378">Hydrolase</keyword>
<feature type="domain" description="Helicase ATP-binding" evidence="3">
    <location>
        <begin position="448"/>
        <end position="615"/>
    </location>
</feature>
<evidence type="ECO:0000313" key="5">
    <source>
        <dbReference type="EMBL" id="RGM45987.1"/>
    </source>
</evidence>
<feature type="domain" description="Helicase C-terminal" evidence="4">
    <location>
        <begin position="738"/>
        <end position="910"/>
    </location>
</feature>
<dbReference type="InterPro" id="IPR038718">
    <property type="entry name" value="SNF2-like_sf"/>
</dbReference>
<proteinExistence type="predicted"/>
<evidence type="ECO:0000313" key="8">
    <source>
        <dbReference type="Proteomes" id="UP000285469"/>
    </source>
</evidence>
<evidence type="ECO:0000256" key="2">
    <source>
        <dbReference type="SAM" id="Coils"/>
    </source>
</evidence>
<dbReference type="InterPro" id="IPR014001">
    <property type="entry name" value="Helicase_ATP-bd"/>
</dbReference>
<dbReference type="GO" id="GO:0005524">
    <property type="term" value="F:ATP binding"/>
    <property type="evidence" value="ECO:0007669"/>
    <property type="project" value="InterPro"/>
</dbReference>
<evidence type="ECO:0000259" key="3">
    <source>
        <dbReference type="PROSITE" id="PS51192"/>
    </source>
</evidence>
<keyword evidence="2" id="KW-0175">Coiled coil</keyword>
<dbReference type="SMART" id="SM00487">
    <property type="entry name" value="DEXDc"/>
    <property type="match status" value="1"/>
</dbReference>
<dbReference type="RefSeq" id="WP_117709812.1">
    <property type="nucleotide sequence ID" value="NZ_CAXTCG010000094.1"/>
</dbReference>
<evidence type="ECO:0000256" key="1">
    <source>
        <dbReference type="ARBA" id="ARBA00022801"/>
    </source>
</evidence>
<protein>
    <submittedName>
        <fullName evidence="5">ATP-dependent helicase</fullName>
    </submittedName>
</protein>
<organism evidence="5 7">
    <name type="scientific">Phocaeicola vulgatus</name>
    <name type="common">Bacteroides vulgatus</name>
    <dbReference type="NCBI Taxonomy" id="821"/>
    <lineage>
        <taxon>Bacteria</taxon>
        <taxon>Pseudomonadati</taxon>
        <taxon>Bacteroidota</taxon>
        <taxon>Bacteroidia</taxon>
        <taxon>Bacteroidales</taxon>
        <taxon>Bacteroidaceae</taxon>
        <taxon>Phocaeicola</taxon>
    </lineage>
</organism>
<dbReference type="AlphaFoldDB" id="A0A3E4HHS9"/>
<dbReference type="InterPro" id="IPR001650">
    <property type="entry name" value="Helicase_C-like"/>
</dbReference>
<reference evidence="7 8" key="1">
    <citation type="submission" date="2018-08" db="EMBL/GenBank/DDBJ databases">
        <title>A genome reference for cultivated species of the human gut microbiota.</title>
        <authorList>
            <person name="Zou Y."/>
            <person name="Xue W."/>
            <person name="Luo G."/>
        </authorList>
    </citation>
    <scope>NUCLEOTIDE SEQUENCE [LARGE SCALE GENOMIC DNA]</scope>
    <source>
        <strain evidence="6 8">AF12-25</strain>
        <strain evidence="5 7">OM08-13BH</strain>
    </source>
</reference>
<dbReference type="SMART" id="SM00490">
    <property type="entry name" value="HELICc"/>
    <property type="match status" value="1"/>
</dbReference>
<dbReference type="InterPro" id="IPR027417">
    <property type="entry name" value="P-loop_NTPase"/>
</dbReference>
<dbReference type="Pfam" id="PF00176">
    <property type="entry name" value="SNF2-rel_dom"/>
    <property type="match status" value="1"/>
</dbReference>
<dbReference type="Gene3D" id="3.40.50.300">
    <property type="entry name" value="P-loop containing nucleotide triphosphate hydrolases"/>
    <property type="match status" value="1"/>
</dbReference>
<gene>
    <name evidence="6" type="ORF">DWV70_00505</name>
    <name evidence="5" type="ORF">DXC16_05450</name>
</gene>